<evidence type="ECO:0000313" key="2">
    <source>
        <dbReference type="EMBL" id="KAE8260555.1"/>
    </source>
</evidence>
<organism evidence="2 3">
    <name type="scientific">Tilletia walkeri</name>
    <dbReference type="NCBI Taxonomy" id="117179"/>
    <lineage>
        <taxon>Eukaryota</taxon>
        <taxon>Fungi</taxon>
        <taxon>Dikarya</taxon>
        <taxon>Basidiomycota</taxon>
        <taxon>Ustilaginomycotina</taxon>
        <taxon>Exobasidiomycetes</taxon>
        <taxon>Tilletiales</taxon>
        <taxon>Tilletiaceae</taxon>
        <taxon>Tilletia</taxon>
    </lineage>
</organism>
<evidence type="ECO:0000256" key="1">
    <source>
        <dbReference type="SAM" id="MobiDB-lite"/>
    </source>
</evidence>
<dbReference type="Proteomes" id="UP000078113">
    <property type="component" value="Unassembled WGS sequence"/>
</dbReference>
<reference evidence="2" key="1">
    <citation type="submission" date="2016-04" db="EMBL/GenBank/DDBJ databases">
        <authorList>
            <person name="Nguyen H.D."/>
            <person name="Samba Siva P."/>
            <person name="Cullis J."/>
            <person name="Levesque C.A."/>
            <person name="Hambleton S."/>
        </authorList>
    </citation>
    <scope>NUCLEOTIDE SEQUENCE</scope>
    <source>
        <strain evidence="2">DAOMC 236422</strain>
    </source>
</reference>
<evidence type="ECO:0000313" key="3">
    <source>
        <dbReference type="Proteomes" id="UP000078113"/>
    </source>
</evidence>
<gene>
    <name evidence="2" type="ORF">A4X09_0g7759</name>
</gene>
<reference evidence="2" key="2">
    <citation type="journal article" date="2019" name="IMA Fungus">
        <title>Genome sequencing and comparison of five Tilletia species to identify candidate genes for the detection of regulated species infecting wheat.</title>
        <authorList>
            <person name="Nguyen H.D.T."/>
            <person name="Sultana T."/>
            <person name="Kesanakurti P."/>
            <person name="Hambleton S."/>
        </authorList>
    </citation>
    <scope>NUCLEOTIDE SEQUENCE</scope>
    <source>
        <strain evidence="2">DAOMC 236422</strain>
    </source>
</reference>
<accession>A0A8X7N0C3</accession>
<dbReference type="AlphaFoldDB" id="A0A8X7N0C3"/>
<comment type="caution">
    <text evidence="2">The sequence shown here is derived from an EMBL/GenBank/DDBJ whole genome shotgun (WGS) entry which is preliminary data.</text>
</comment>
<sequence length="94" mass="10290">PPIFSFLDSSARTASLTTSLLFFVEMSSTSQLFQGASRLRPVLNSTRIIVPAVQPSSSRLPYSSAQCLRRTYASATSPPPSTRSSDHFTMFTLK</sequence>
<proteinExistence type="predicted"/>
<feature type="region of interest" description="Disordered" evidence="1">
    <location>
        <begin position="71"/>
        <end position="94"/>
    </location>
</feature>
<keyword evidence="3" id="KW-1185">Reference proteome</keyword>
<dbReference type="EMBL" id="LWDG02001139">
    <property type="protein sequence ID" value="KAE8260555.1"/>
    <property type="molecule type" value="Genomic_DNA"/>
</dbReference>
<protein>
    <submittedName>
        <fullName evidence="2">Uncharacterized protein</fullName>
    </submittedName>
</protein>
<feature type="non-terminal residue" evidence="2">
    <location>
        <position position="1"/>
    </location>
</feature>
<name>A0A8X7N0C3_9BASI</name>